<proteinExistence type="predicted"/>
<organism evidence="1 2">
    <name type="scientific">Gossypium arboreum</name>
    <name type="common">Tree cotton</name>
    <name type="synonym">Gossypium nanking</name>
    <dbReference type="NCBI Taxonomy" id="29729"/>
    <lineage>
        <taxon>Eukaryota</taxon>
        <taxon>Viridiplantae</taxon>
        <taxon>Streptophyta</taxon>
        <taxon>Embryophyta</taxon>
        <taxon>Tracheophyta</taxon>
        <taxon>Spermatophyta</taxon>
        <taxon>Magnoliopsida</taxon>
        <taxon>eudicotyledons</taxon>
        <taxon>Gunneridae</taxon>
        <taxon>Pentapetalae</taxon>
        <taxon>rosids</taxon>
        <taxon>malvids</taxon>
        <taxon>Malvales</taxon>
        <taxon>Malvaceae</taxon>
        <taxon>Malvoideae</taxon>
        <taxon>Gossypium</taxon>
    </lineage>
</organism>
<accession>A0ABR0PAA4</accession>
<reference evidence="1 2" key="1">
    <citation type="submission" date="2023-03" db="EMBL/GenBank/DDBJ databases">
        <title>WGS of Gossypium arboreum.</title>
        <authorList>
            <person name="Yu D."/>
        </authorList>
    </citation>
    <scope>NUCLEOTIDE SEQUENCE [LARGE SCALE GENOMIC DNA]</scope>
    <source>
        <tissue evidence="1">Leaf</tissue>
    </source>
</reference>
<dbReference type="Proteomes" id="UP001358586">
    <property type="component" value="Chromosome 7"/>
</dbReference>
<comment type="caution">
    <text evidence="1">The sequence shown here is derived from an EMBL/GenBank/DDBJ whole genome shotgun (WGS) entry which is preliminary data.</text>
</comment>
<name>A0ABR0PAA4_GOSAR</name>
<protein>
    <submittedName>
        <fullName evidence="1">Uncharacterized protein</fullName>
    </submittedName>
</protein>
<keyword evidence="2" id="KW-1185">Reference proteome</keyword>
<evidence type="ECO:0000313" key="2">
    <source>
        <dbReference type="Proteomes" id="UP001358586"/>
    </source>
</evidence>
<dbReference type="EMBL" id="JARKNE010000007">
    <property type="protein sequence ID" value="KAK5818153.1"/>
    <property type="molecule type" value="Genomic_DNA"/>
</dbReference>
<evidence type="ECO:0000313" key="1">
    <source>
        <dbReference type="EMBL" id="KAK5818153.1"/>
    </source>
</evidence>
<gene>
    <name evidence="1" type="ORF">PVK06_023086</name>
</gene>
<sequence>MDIPRFIRINESRRTSIRQHQLIRHFNRCVPIFEQFTKHKIVLQQLERHIAALSRRFNDSKYLDQQSECWVHRQCGYSESRKEKLGRNDFAGDCEPYEVEELSE</sequence>